<sequence>MTYKMSLVEFTVASKAIGEPAYYWSVDAENGNRSNTCAYDISSYGVADRGLVVFERNGFLEDAGTVDGPLFMRVQHFDNNWRVPIAAGQNLTDVTLTFDFPAGAEPVRSQDTVFTPVTTIQLATGGTKTISGYNPSLPSGHPTDPRWGPVPDGDVSDEWVINAPRQNDDGTWTLTASIGELKEGASSVLQFGQANISGDAPATRVSFKAARPCTEPLPSGSSEQCTAAATSVGLPLLLLIPLGIASQVRVPGIDALAGQLRQQIADANNRLQQQTGIFNGDAARLAARLDGYLAGPEGRALAGAALIAAGLLATGYVASNCLPGSSGSSLAGSSLSPDRGSAELLGSATLSSGSSES</sequence>
<evidence type="ECO:0000313" key="3">
    <source>
        <dbReference type="Proteomes" id="UP000029914"/>
    </source>
</evidence>
<dbReference type="eggNOG" id="COG3064">
    <property type="taxonomic scope" value="Bacteria"/>
</dbReference>
<dbReference type="Proteomes" id="UP000029914">
    <property type="component" value="Chromosome"/>
</dbReference>
<gene>
    <name evidence="2" type="ORF">CDOO_01545</name>
</gene>
<organism evidence="2 3">
    <name type="scientific">Corynebacterium doosanense CAU 212 = DSM 45436</name>
    <dbReference type="NCBI Taxonomy" id="558173"/>
    <lineage>
        <taxon>Bacteria</taxon>
        <taxon>Bacillati</taxon>
        <taxon>Actinomycetota</taxon>
        <taxon>Actinomycetes</taxon>
        <taxon>Mycobacteriales</taxon>
        <taxon>Corynebacteriaceae</taxon>
        <taxon>Corynebacterium</taxon>
    </lineage>
</organism>
<dbReference type="STRING" id="558173.CDOO_01545"/>
<name>A0A097IJ61_9CORY</name>
<dbReference type="EMBL" id="CP006764">
    <property type="protein sequence ID" value="AIT62160.1"/>
    <property type="molecule type" value="Genomic_DNA"/>
</dbReference>
<evidence type="ECO:0000256" key="1">
    <source>
        <dbReference type="SAM" id="MobiDB-lite"/>
    </source>
</evidence>
<proteinExistence type="predicted"/>
<accession>A0A097IJ61</accession>
<reference evidence="2 3" key="1">
    <citation type="submission" date="2013-09" db="EMBL/GenBank/DDBJ databases">
        <title>Complete genome sequence of Corynebacterium doosanense CAU 212(T) (=DSM 45436(T)), isolated from activated sludge.</title>
        <authorList>
            <person name="Schaffert L."/>
            <person name="Albersmeier A."/>
            <person name="Kalinowski J."/>
            <person name="Ruckert C."/>
        </authorList>
    </citation>
    <scope>NUCLEOTIDE SEQUENCE [LARGE SCALE GENOMIC DNA]</scope>
    <source>
        <strain evidence="2 3">CAU 212</strain>
    </source>
</reference>
<dbReference type="HOGENOM" id="CLU_775481_0_0_11"/>
<feature type="region of interest" description="Disordered" evidence="1">
    <location>
        <begin position="328"/>
        <end position="357"/>
    </location>
</feature>
<keyword evidence="3" id="KW-1185">Reference proteome</keyword>
<dbReference type="KEGG" id="cdo:CDOO_01545"/>
<protein>
    <submittedName>
        <fullName evidence="2">Uncharacterized protein</fullName>
    </submittedName>
</protein>
<evidence type="ECO:0000313" key="2">
    <source>
        <dbReference type="EMBL" id="AIT62160.1"/>
    </source>
</evidence>
<dbReference type="AlphaFoldDB" id="A0A097IJ61"/>